<keyword evidence="9" id="KW-0694">RNA-binding</keyword>
<comment type="catalytic activity">
    <reaction evidence="11">
        <text>ATP + H2O = ADP + phosphate + H(+)</text>
        <dbReference type="Rhea" id="RHEA:13065"/>
        <dbReference type="ChEBI" id="CHEBI:15377"/>
        <dbReference type="ChEBI" id="CHEBI:15378"/>
        <dbReference type="ChEBI" id="CHEBI:30616"/>
        <dbReference type="ChEBI" id="CHEBI:43474"/>
        <dbReference type="ChEBI" id="CHEBI:456216"/>
        <dbReference type="EC" id="3.6.4.13"/>
    </reaction>
</comment>
<feature type="region of interest" description="Disordered" evidence="13">
    <location>
        <begin position="836"/>
        <end position="855"/>
    </location>
</feature>
<evidence type="ECO:0000313" key="17">
    <source>
        <dbReference type="EMBL" id="KAK9906356.1"/>
    </source>
</evidence>
<dbReference type="PANTHER" id="PTHR47959">
    <property type="entry name" value="ATP-DEPENDENT RNA HELICASE RHLE-RELATED"/>
    <property type="match status" value="1"/>
</dbReference>
<dbReference type="SMART" id="SM00490">
    <property type="entry name" value="HELICc"/>
    <property type="match status" value="1"/>
</dbReference>
<dbReference type="Pfam" id="PF24681">
    <property type="entry name" value="Kelch_KLHDC2_KLHL20_DRC7"/>
    <property type="match status" value="1"/>
</dbReference>
<evidence type="ECO:0000256" key="5">
    <source>
        <dbReference type="ARBA" id="ARBA00022741"/>
    </source>
</evidence>
<keyword evidence="5" id="KW-0547">Nucleotide-binding</keyword>
<gene>
    <name evidence="17" type="ORF">WJX75_000482</name>
</gene>
<dbReference type="SMART" id="SM00612">
    <property type="entry name" value="Kelch"/>
    <property type="match status" value="5"/>
</dbReference>
<dbReference type="CDD" id="cd18787">
    <property type="entry name" value="SF2_C_DEAD"/>
    <property type="match status" value="1"/>
</dbReference>
<evidence type="ECO:0000259" key="16">
    <source>
        <dbReference type="PROSITE" id="PS51195"/>
    </source>
</evidence>
<dbReference type="PROSITE" id="PS51192">
    <property type="entry name" value="HELICASE_ATP_BIND_1"/>
    <property type="match status" value="1"/>
</dbReference>
<dbReference type="InterPro" id="IPR000210">
    <property type="entry name" value="BTB/POZ_dom"/>
</dbReference>
<feature type="domain" description="Helicase C-terminal" evidence="15">
    <location>
        <begin position="315"/>
        <end position="468"/>
    </location>
</feature>
<dbReference type="InterPro" id="IPR006652">
    <property type="entry name" value="Kelch_1"/>
</dbReference>
<evidence type="ECO:0000256" key="9">
    <source>
        <dbReference type="ARBA" id="ARBA00022884"/>
    </source>
</evidence>
<feature type="region of interest" description="Disordered" evidence="13">
    <location>
        <begin position="447"/>
        <end position="470"/>
    </location>
</feature>
<evidence type="ECO:0000256" key="8">
    <source>
        <dbReference type="ARBA" id="ARBA00022840"/>
    </source>
</evidence>
<dbReference type="InterPro" id="IPR015915">
    <property type="entry name" value="Kelch-typ_b-propeller"/>
</dbReference>
<dbReference type="SUPFAM" id="SSF52540">
    <property type="entry name" value="P-loop containing nucleoside triphosphate hydrolases"/>
    <property type="match status" value="2"/>
</dbReference>
<dbReference type="Gene3D" id="2.120.10.80">
    <property type="entry name" value="Kelch-type beta propeller"/>
    <property type="match status" value="2"/>
</dbReference>
<comment type="similarity">
    <text evidence="10">Belongs to the DEAD box helicase family. DDX56/DBP9 subfamily.</text>
</comment>
<feature type="compositionally biased region" description="Basic and acidic residues" evidence="13">
    <location>
        <begin position="367"/>
        <end position="386"/>
    </location>
</feature>
<evidence type="ECO:0000256" key="4">
    <source>
        <dbReference type="ARBA" id="ARBA00022737"/>
    </source>
</evidence>
<dbReference type="InterPro" id="IPR011333">
    <property type="entry name" value="SKP1/BTB/POZ_sf"/>
</dbReference>
<dbReference type="SMART" id="SM00875">
    <property type="entry name" value="BACK"/>
    <property type="match status" value="1"/>
</dbReference>
<organism evidence="17 18">
    <name type="scientific">Coccomyxa subellipsoidea</name>
    <dbReference type="NCBI Taxonomy" id="248742"/>
    <lineage>
        <taxon>Eukaryota</taxon>
        <taxon>Viridiplantae</taxon>
        <taxon>Chlorophyta</taxon>
        <taxon>core chlorophytes</taxon>
        <taxon>Trebouxiophyceae</taxon>
        <taxon>Trebouxiophyceae incertae sedis</taxon>
        <taxon>Coccomyxaceae</taxon>
        <taxon>Coccomyxa</taxon>
    </lineage>
</organism>
<feature type="compositionally biased region" description="Low complexity" evidence="13">
    <location>
        <begin position="352"/>
        <end position="363"/>
    </location>
</feature>
<feature type="region of interest" description="Disordered" evidence="13">
    <location>
        <begin position="560"/>
        <end position="604"/>
    </location>
</feature>
<comment type="pathway">
    <text evidence="1">Protein modification; protein ubiquitination.</text>
</comment>
<comment type="caution">
    <text evidence="17">The sequence shown here is derived from an EMBL/GenBank/DDBJ whole genome shotgun (WGS) entry which is preliminary data.</text>
</comment>
<dbReference type="InterPro" id="IPR014001">
    <property type="entry name" value="Helicase_ATP-bd"/>
</dbReference>
<dbReference type="PROSITE" id="PS51195">
    <property type="entry name" value="Q_MOTIF"/>
    <property type="match status" value="1"/>
</dbReference>
<evidence type="ECO:0000256" key="12">
    <source>
        <dbReference type="PROSITE-ProRule" id="PRU00552"/>
    </source>
</evidence>
<dbReference type="InterPro" id="IPR011705">
    <property type="entry name" value="BACK"/>
</dbReference>
<dbReference type="SUPFAM" id="SSF54695">
    <property type="entry name" value="POZ domain"/>
    <property type="match status" value="1"/>
</dbReference>
<dbReference type="SUPFAM" id="SSF117281">
    <property type="entry name" value="Kelch motif"/>
    <property type="match status" value="2"/>
</dbReference>
<proteinExistence type="inferred from homology"/>
<dbReference type="Gene3D" id="3.40.50.300">
    <property type="entry name" value="P-loop containing nucleotide triphosphate hydrolases"/>
    <property type="match status" value="2"/>
</dbReference>
<evidence type="ECO:0000256" key="7">
    <source>
        <dbReference type="ARBA" id="ARBA00022806"/>
    </source>
</evidence>
<name>A0ABR2YIS9_9CHLO</name>
<feature type="compositionally biased region" description="Low complexity" evidence="13">
    <location>
        <begin position="836"/>
        <end position="848"/>
    </location>
</feature>
<keyword evidence="8" id="KW-0067">ATP-binding</keyword>
<keyword evidence="4" id="KW-0677">Repeat</keyword>
<sequence length="1151" mass="124631">MEDADAKTSAASTFADLGLDPRLLLALEKRQYETPTTVQAACIPAALEGKDVVARAKTGSGKTLAYLLPALHKILALPKEKQRAGWQALIFVPTRELCEQVREEAEAVATRCKADIRVSSLAVDSAAVQRDIFLHIGQVVISTPGQVAQALKEGRLRAASFQPDERMRRPGLSTLVLDEADLMLSMPGYEEDLQAIAPLIPRSCQCLLMSATSSAEVERLQKLVLHNPTTLNLLGNDADASGAAGPGPGSAAEIEHFHIACDRNDKLLHTMVLLKLGMVRKKVLLFVNSIDAGFRLKLFLEAFGIRSAVINAELPLNSRHHILQEFNKGIFDYLIATDDPAKRLEQEEEAAKPAPQLKPAPVKAKGKGRDRDSRKRGRGNERRENDSEFGVIRGIDFQGVKTVINVDVPESVQTYVHRVGRTGRAGQAGTAITIFTPADSAFRTELEQQLGGQPASTSASNGAEADQQGGLRQFERLTKASVEGLRYRAEDIARSLTKSSIKEARAKELRLELLNSRRLQAHFEEHPADLALLKHDKPLAKAAAPSHLKHIPAYLRDPAAASGRSASGNAGPGMLPLKKKRKMERGKDPLKGGFVRAPKRGGDVGEPLTEMEQAAQEEGQKLARKLAKKQGKAGTFVPKRNIQLEAVDAESLACILTSIYHGSVNVGNSNVEALLLASNYLDVAPVKAACCQFLKANLRASSCLHTLALAAMYDCQDLSSDTMTFVKGHFVEVMSGEGKVGLQELPEDVLRDLLQSEELETQSEMQVLEAILIWWEADPDVRSTELPNLLSTIRLSPSELQHQVAESGVLRMLSDTAAIKAAQCLEHFVRARDRLSSNSGASSSTSGPTLPPQPRRCMPMGLLAAGGHDAVWRSLRTSEYYDPNQDMWSTGPPLPDSVSFAAYSVLQGNLCVVNGSPHLCSVLLYQRSRKHWLRCRPLLTPRLHAAMASAAGRVWVMGGRTGQSNTELQSVESLRIGWGDAARVEEESWTSAPAMCTPRTALGAAAVAGRIYAVGGQDGKHIHRSVECLDLERGQWALLSAQLPSERKYHSVCELGGRLYAVGGMTSTRQRLDSVVAYDPREGRWAAVAPMSVPRSSAGVAMLHGRLYVVGGNAGDAAFHTSAEAFSVEAGRWRSCAPTSYGRSSLALAAV</sequence>
<evidence type="ECO:0000256" key="3">
    <source>
        <dbReference type="ARBA" id="ARBA00022441"/>
    </source>
</evidence>
<evidence type="ECO:0000313" key="18">
    <source>
        <dbReference type="Proteomes" id="UP001491310"/>
    </source>
</evidence>
<dbReference type="Pfam" id="PF00270">
    <property type="entry name" value="DEAD"/>
    <property type="match status" value="1"/>
</dbReference>
<evidence type="ECO:0000256" key="6">
    <source>
        <dbReference type="ARBA" id="ARBA00022801"/>
    </source>
</evidence>
<dbReference type="PROSITE" id="PS51194">
    <property type="entry name" value="HELICASE_CTER"/>
    <property type="match status" value="1"/>
</dbReference>
<dbReference type="Pfam" id="PF07707">
    <property type="entry name" value="BACK"/>
    <property type="match status" value="1"/>
</dbReference>
<protein>
    <recommendedName>
        <fullName evidence="2">RNA helicase</fullName>
        <ecNumber evidence="2">3.6.4.13</ecNumber>
    </recommendedName>
</protein>
<dbReference type="Pfam" id="PF00651">
    <property type="entry name" value="BTB"/>
    <property type="match status" value="1"/>
</dbReference>
<dbReference type="Gene3D" id="1.25.40.420">
    <property type="match status" value="1"/>
</dbReference>
<dbReference type="PANTHER" id="PTHR47959:SF21">
    <property type="entry name" value="DEAD-BOX HELICASE 56"/>
    <property type="match status" value="1"/>
</dbReference>
<reference evidence="17 18" key="1">
    <citation type="journal article" date="2024" name="Nat. Commun.">
        <title>Phylogenomics reveals the evolutionary origins of lichenization in chlorophyte algae.</title>
        <authorList>
            <person name="Puginier C."/>
            <person name="Libourel C."/>
            <person name="Otte J."/>
            <person name="Skaloud P."/>
            <person name="Haon M."/>
            <person name="Grisel S."/>
            <person name="Petersen M."/>
            <person name="Berrin J.G."/>
            <person name="Delaux P.M."/>
            <person name="Dal Grande F."/>
            <person name="Keller J."/>
        </authorList>
    </citation>
    <scope>NUCLEOTIDE SEQUENCE [LARGE SCALE GENOMIC DNA]</scope>
    <source>
        <strain evidence="17 18">SAG 216-7</strain>
    </source>
</reference>
<evidence type="ECO:0000256" key="11">
    <source>
        <dbReference type="ARBA" id="ARBA00047984"/>
    </source>
</evidence>
<dbReference type="InterPro" id="IPR001650">
    <property type="entry name" value="Helicase_C-like"/>
</dbReference>
<dbReference type="InterPro" id="IPR027417">
    <property type="entry name" value="P-loop_NTPase"/>
</dbReference>
<evidence type="ECO:0000256" key="1">
    <source>
        <dbReference type="ARBA" id="ARBA00004906"/>
    </source>
</evidence>
<evidence type="ECO:0000256" key="10">
    <source>
        <dbReference type="ARBA" id="ARBA00038041"/>
    </source>
</evidence>
<keyword evidence="18" id="KW-1185">Reference proteome</keyword>
<keyword evidence="6" id="KW-0378">Hydrolase</keyword>
<dbReference type="InterPro" id="IPR014014">
    <property type="entry name" value="RNA_helicase_DEAD_Q_motif"/>
</dbReference>
<feature type="region of interest" description="Disordered" evidence="13">
    <location>
        <begin position="345"/>
        <end position="387"/>
    </location>
</feature>
<feature type="domain" description="DEAD-box RNA helicase Q" evidence="16">
    <location>
        <begin position="12"/>
        <end position="40"/>
    </location>
</feature>
<feature type="compositionally biased region" description="Polar residues" evidence="13">
    <location>
        <begin position="450"/>
        <end position="461"/>
    </location>
</feature>
<dbReference type="Proteomes" id="UP001491310">
    <property type="component" value="Unassembled WGS sequence"/>
</dbReference>
<keyword evidence="3" id="KW-0880">Kelch repeat</keyword>
<evidence type="ECO:0000259" key="14">
    <source>
        <dbReference type="PROSITE" id="PS51192"/>
    </source>
</evidence>
<evidence type="ECO:0000256" key="13">
    <source>
        <dbReference type="SAM" id="MobiDB-lite"/>
    </source>
</evidence>
<feature type="domain" description="Helicase ATP-binding" evidence="14">
    <location>
        <begin position="43"/>
        <end position="231"/>
    </location>
</feature>
<accession>A0ABR2YIS9</accession>
<dbReference type="EMBL" id="JALJOT010000010">
    <property type="protein sequence ID" value="KAK9906356.1"/>
    <property type="molecule type" value="Genomic_DNA"/>
</dbReference>
<feature type="compositionally biased region" description="Low complexity" evidence="13">
    <location>
        <begin position="560"/>
        <end position="569"/>
    </location>
</feature>
<dbReference type="Pfam" id="PF00271">
    <property type="entry name" value="Helicase_C"/>
    <property type="match status" value="2"/>
</dbReference>
<dbReference type="InterPro" id="IPR050079">
    <property type="entry name" value="DEAD_box_RNA_helicase"/>
</dbReference>
<feature type="short sequence motif" description="Q motif" evidence="12">
    <location>
        <begin position="12"/>
        <end position="40"/>
    </location>
</feature>
<dbReference type="EC" id="3.6.4.13" evidence="2"/>
<dbReference type="InterPro" id="IPR011545">
    <property type="entry name" value="DEAD/DEAH_box_helicase_dom"/>
</dbReference>
<evidence type="ECO:0000259" key="15">
    <source>
        <dbReference type="PROSITE" id="PS51194"/>
    </source>
</evidence>
<keyword evidence="7" id="KW-0347">Helicase</keyword>
<evidence type="ECO:0000256" key="2">
    <source>
        <dbReference type="ARBA" id="ARBA00012552"/>
    </source>
</evidence>
<dbReference type="SMART" id="SM00487">
    <property type="entry name" value="DEXDc"/>
    <property type="match status" value="1"/>
</dbReference>
<dbReference type="Gene3D" id="3.30.710.10">
    <property type="entry name" value="Potassium Channel Kv1.1, Chain A"/>
    <property type="match status" value="1"/>
</dbReference>